<dbReference type="PROSITE" id="PS50966">
    <property type="entry name" value="ZF_SWIM"/>
    <property type="match status" value="1"/>
</dbReference>
<evidence type="ECO:0000313" key="5">
    <source>
        <dbReference type="Proteomes" id="UP000050501"/>
    </source>
</evidence>
<dbReference type="Proteomes" id="UP000050501">
    <property type="component" value="Unassembled WGS sequence"/>
</dbReference>
<dbReference type="STRING" id="229921.ADN01_10190"/>
<keyword evidence="5" id="KW-1185">Reference proteome</keyword>
<name>A0A0M8JPZ5_9CHLR</name>
<evidence type="ECO:0000259" key="2">
    <source>
        <dbReference type="PROSITE" id="PS50966"/>
    </source>
</evidence>
<sequence length="80" mass="9244">MDYGMIGKIEKAKRYSQERERFHFSSFSVTMDGANNAHKVDYDNGVWKCDCDFFQSRGRCSHTMALEFILEGMIVPLPEA</sequence>
<evidence type="ECO:0000256" key="1">
    <source>
        <dbReference type="PROSITE-ProRule" id="PRU00325"/>
    </source>
</evidence>
<feature type="domain" description="SWIM-type" evidence="2">
    <location>
        <begin position="27"/>
        <end position="71"/>
    </location>
</feature>
<gene>
    <name evidence="4" type="ORF">ADN01_10190</name>
    <name evidence="3" type="ORF">LSAC_03395</name>
</gene>
<reference evidence="3" key="1">
    <citation type="journal article" date="2015" name="Genome Announc.">
        <title>Draft Genome Sequences of Anaerolinea thermolimosa IMO-1, Bellilinea caldifistulae GOMI-1, Leptolinea tardivitalis YMTK-2, Levilinea saccharolytica KIBI-1, Longilinea arvoryzae KOME-1, Previously Described as Members of the Class Anaerolineae (Chloroflexi).</title>
        <authorList>
            <person name="Matsuura N."/>
            <person name="Tourlousse M.D."/>
            <person name="Ohashi A."/>
            <person name="Hugenholtz P."/>
            <person name="Sekiguchi Y."/>
        </authorList>
    </citation>
    <scope>NUCLEOTIDE SEQUENCE</scope>
    <source>
        <strain evidence="3">KIBI-1</strain>
    </source>
</reference>
<dbReference type="GO" id="GO:0008270">
    <property type="term" value="F:zinc ion binding"/>
    <property type="evidence" value="ECO:0007669"/>
    <property type="project" value="UniProtKB-KW"/>
</dbReference>
<accession>A0A0M8JPZ5</accession>
<dbReference type="PATRIC" id="fig|229921.5.peg.1382"/>
<dbReference type="EMBL" id="DF967975">
    <property type="protein sequence ID" value="GAP19491.1"/>
    <property type="molecule type" value="Genomic_DNA"/>
</dbReference>
<dbReference type="Pfam" id="PF04434">
    <property type="entry name" value="SWIM"/>
    <property type="match status" value="1"/>
</dbReference>
<evidence type="ECO:0000313" key="3">
    <source>
        <dbReference type="EMBL" id="GAP19491.1"/>
    </source>
</evidence>
<proteinExistence type="predicted"/>
<organism evidence="3">
    <name type="scientific">Levilinea saccharolytica</name>
    <dbReference type="NCBI Taxonomy" id="229921"/>
    <lineage>
        <taxon>Bacteria</taxon>
        <taxon>Bacillati</taxon>
        <taxon>Chloroflexota</taxon>
        <taxon>Anaerolineae</taxon>
        <taxon>Anaerolineales</taxon>
        <taxon>Anaerolineaceae</taxon>
        <taxon>Levilinea</taxon>
    </lineage>
</organism>
<dbReference type="EMBL" id="LGCM01000037">
    <property type="protein sequence ID" value="KPL81677.1"/>
    <property type="molecule type" value="Genomic_DNA"/>
</dbReference>
<dbReference type="AlphaFoldDB" id="A0A0M8JPZ5"/>
<dbReference type="RefSeq" id="WP_062419765.1">
    <property type="nucleotide sequence ID" value="NZ_BBXZ01000180.1"/>
</dbReference>
<evidence type="ECO:0000313" key="4">
    <source>
        <dbReference type="EMBL" id="KPL81677.1"/>
    </source>
</evidence>
<dbReference type="OrthoDB" id="165488at2"/>
<reference evidence="4 5" key="2">
    <citation type="submission" date="2015-07" db="EMBL/GenBank/DDBJ databases">
        <title>Genome sequence of Levilinea saccharolytica DSM 16555.</title>
        <authorList>
            <person name="Hemp J."/>
            <person name="Ward L.M."/>
            <person name="Pace L.A."/>
            <person name="Fischer W.W."/>
        </authorList>
    </citation>
    <scope>NUCLEOTIDE SEQUENCE [LARGE SCALE GENOMIC DNA]</scope>
    <source>
        <strain evidence="4 5">KIBI-1</strain>
    </source>
</reference>
<keyword evidence="1" id="KW-0479">Metal-binding</keyword>
<keyword evidence="1" id="KW-0862">Zinc</keyword>
<dbReference type="InterPro" id="IPR007527">
    <property type="entry name" value="Znf_SWIM"/>
</dbReference>
<protein>
    <submittedName>
        <fullName evidence="3">SWIM zinc finger</fullName>
    </submittedName>
</protein>
<keyword evidence="1" id="KW-0863">Zinc-finger</keyword>